<keyword evidence="1" id="KW-0812">Transmembrane</keyword>
<keyword evidence="1" id="KW-1133">Transmembrane helix</keyword>
<dbReference type="EMBL" id="CM003528">
    <property type="protein sequence ID" value="RCV05071.1"/>
    <property type="molecule type" value="Genomic_DNA"/>
</dbReference>
<accession>A0A368PH06</accession>
<proteinExistence type="predicted"/>
<reference evidence="2" key="1">
    <citation type="journal article" date="2012" name="Nat. Biotechnol.">
        <title>Reference genome sequence of the model plant Setaria.</title>
        <authorList>
            <person name="Bennetzen J.L."/>
            <person name="Schmutz J."/>
            <person name="Wang H."/>
            <person name="Percifield R."/>
            <person name="Hawkins J."/>
            <person name="Pontaroli A.C."/>
            <person name="Estep M."/>
            <person name="Feng L."/>
            <person name="Vaughn J.N."/>
            <person name="Grimwood J."/>
            <person name="Jenkins J."/>
            <person name="Barry K."/>
            <person name="Lindquist E."/>
            <person name="Hellsten U."/>
            <person name="Deshpande S."/>
            <person name="Wang X."/>
            <person name="Wu X."/>
            <person name="Mitros T."/>
            <person name="Triplett J."/>
            <person name="Yang X."/>
            <person name="Ye C.Y."/>
            <person name="Mauro-Herrera M."/>
            <person name="Wang L."/>
            <person name="Li P."/>
            <person name="Sharma M."/>
            <person name="Sharma R."/>
            <person name="Ronald P.C."/>
            <person name="Panaud O."/>
            <person name="Kellogg E.A."/>
            <person name="Brutnell T.P."/>
            <person name="Doust A.N."/>
            <person name="Tuskan G.A."/>
            <person name="Rokhsar D."/>
            <person name="Devos K.M."/>
        </authorList>
    </citation>
    <scope>NUCLEOTIDE SEQUENCE [LARGE SCALE GENOMIC DNA]</scope>
    <source>
        <strain evidence="2">Yugu1</strain>
    </source>
</reference>
<name>A0A368PH06_SETIT</name>
<evidence type="ECO:0000313" key="2">
    <source>
        <dbReference type="EMBL" id="RCV05071.1"/>
    </source>
</evidence>
<feature type="transmembrane region" description="Helical" evidence="1">
    <location>
        <begin position="12"/>
        <end position="32"/>
    </location>
</feature>
<organism evidence="2">
    <name type="scientific">Setaria italica</name>
    <name type="common">Foxtail millet</name>
    <name type="synonym">Panicum italicum</name>
    <dbReference type="NCBI Taxonomy" id="4555"/>
    <lineage>
        <taxon>Eukaryota</taxon>
        <taxon>Viridiplantae</taxon>
        <taxon>Streptophyta</taxon>
        <taxon>Embryophyta</taxon>
        <taxon>Tracheophyta</taxon>
        <taxon>Spermatophyta</taxon>
        <taxon>Magnoliopsida</taxon>
        <taxon>Liliopsida</taxon>
        <taxon>Poales</taxon>
        <taxon>Poaceae</taxon>
        <taxon>PACMAD clade</taxon>
        <taxon>Panicoideae</taxon>
        <taxon>Panicodae</taxon>
        <taxon>Paniceae</taxon>
        <taxon>Cenchrinae</taxon>
        <taxon>Setaria</taxon>
    </lineage>
</organism>
<reference evidence="2" key="2">
    <citation type="submission" date="2015-07" db="EMBL/GenBank/DDBJ databases">
        <authorList>
            <person name="Noorani M."/>
        </authorList>
    </citation>
    <scope>NUCLEOTIDE SEQUENCE</scope>
    <source>
        <strain evidence="2">Yugu1</strain>
    </source>
</reference>
<keyword evidence="1" id="KW-0472">Membrane</keyword>
<sequence>MPLHCFHRVCSVSSLWFAFGGCSSFSIIFGHLSFSQYCLPGDSVSGAGLPALLPLVALRGLVPIPRLLHLILPRSTVALHGGSWPTLLRTSVGIVANLATLETSGAHWIIRSRWSAGRSHLAILREAGRGVCIPGC</sequence>
<dbReference type="AlphaFoldDB" id="A0A368PH06"/>
<gene>
    <name evidence="2" type="ORF">SETIT_1G052300v2</name>
</gene>
<evidence type="ECO:0000256" key="1">
    <source>
        <dbReference type="SAM" id="Phobius"/>
    </source>
</evidence>
<protein>
    <submittedName>
        <fullName evidence="2">Uncharacterized protein</fullName>
    </submittedName>
</protein>